<reference evidence="1 2" key="1">
    <citation type="submission" date="2020-08" db="EMBL/GenBank/DDBJ databases">
        <title>Genomic Encyclopedia of Type Strains, Phase III (KMG-III): the genomes of soil and plant-associated and newly described type strains.</title>
        <authorList>
            <person name="Whitman W."/>
        </authorList>
    </citation>
    <scope>NUCLEOTIDE SEQUENCE [LARGE SCALE GENOMIC DNA]</scope>
    <source>
        <strain evidence="1 2">CECT 3226</strain>
    </source>
</reference>
<proteinExistence type="predicted"/>
<name>A0A7W8FA00_9ACTN</name>
<evidence type="ECO:0000313" key="1">
    <source>
        <dbReference type="EMBL" id="MBB5126769.1"/>
    </source>
</evidence>
<gene>
    <name evidence="1" type="ORF">FHS32_003510</name>
</gene>
<protein>
    <submittedName>
        <fullName evidence="1">Uncharacterized protein</fullName>
    </submittedName>
</protein>
<comment type="caution">
    <text evidence="1">The sequence shown here is derived from an EMBL/GenBank/DDBJ whole genome shotgun (WGS) entry which is preliminary data.</text>
</comment>
<evidence type="ECO:0000313" key="2">
    <source>
        <dbReference type="Proteomes" id="UP000568022"/>
    </source>
</evidence>
<dbReference type="EMBL" id="JACHJE010000007">
    <property type="protein sequence ID" value="MBB5126769.1"/>
    <property type="molecule type" value="Genomic_DNA"/>
</dbReference>
<accession>A0A7W8FA00</accession>
<keyword evidence="2" id="KW-1185">Reference proteome</keyword>
<sequence length="31" mass="3099">MHGGRPLVGTAAIPQVVTPTEIPARSAGWAG</sequence>
<dbReference type="AlphaFoldDB" id="A0A7W8FA00"/>
<organism evidence="1 2">
    <name type="scientific">Streptomyces griseoloalbus</name>
    <dbReference type="NCBI Taxonomy" id="67303"/>
    <lineage>
        <taxon>Bacteria</taxon>
        <taxon>Bacillati</taxon>
        <taxon>Actinomycetota</taxon>
        <taxon>Actinomycetes</taxon>
        <taxon>Kitasatosporales</taxon>
        <taxon>Streptomycetaceae</taxon>
        <taxon>Streptomyces</taxon>
    </lineage>
</organism>
<dbReference type="Proteomes" id="UP000568022">
    <property type="component" value="Unassembled WGS sequence"/>
</dbReference>